<reference evidence="2 3" key="1">
    <citation type="journal article" date="2009" name="J. Bacteriol.">
        <title>Complete genome sequence of the extremophilic Bacillus cereus strain Q1 with industrial applications.</title>
        <authorList>
            <person name="Xiong Z."/>
            <person name="Jiang Y."/>
            <person name="Qi D."/>
            <person name="Lu H."/>
            <person name="Yang F."/>
            <person name="Yang J."/>
            <person name="Chen L."/>
            <person name="Sun L."/>
            <person name="Xu X."/>
            <person name="Xue Y."/>
            <person name="Zhu Y."/>
            <person name="Jin Q."/>
        </authorList>
    </citation>
    <scope>NUCLEOTIDE SEQUENCE [LARGE SCALE GENOMIC DNA]</scope>
    <source>
        <strain evidence="2 3">Q1</strain>
        <plasmid evidence="2 3">pBc239</plasmid>
    </source>
</reference>
<dbReference type="EMBL" id="CP000228">
    <property type="protein sequence ID" value="ACM15880.1"/>
    <property type="molecule type" value="Genomic_DNA"/>
</dbReference>
<feature type="signal peptide" evidence="1">
    <location>
        <begin position="1"/>
        <end position="28"/>
    </location>
</feature>
<dbReference type="AlphaFoldDB" id="B9J685"/>
<dbReference type="KEGG" id="bcq:BCQ_PI146"/>
<accession>B9J685</accession>
<feature type="chain" id="PRO_5002884287" evidence="1">
    <location>
        <begin position="29"/>
        <end position="201"/>
    </location>
</feature>
<geneLocation type="plasmid" evidence="2 3">
    <name>pBc239</name>
</geneLocation>
<gene>
    <name evidence="2" type="ordered locus">BCQ_PI146</name>
</gene>
<dbReference type="HOGENOM" id="CLU_111024_0_0_9"/>
<dbReference type="Proteomes" id="UP000000441">
    <property type="component" value="Plasmid pBc239"/>
</dbReference>
<name>B9J685_BACCQ</name>
<keyword evidence="2" id="KW-0614">Plasmid</keyword>
<keyword evidence="1" id="KW-0732">Signal</keyword>
<evidence type="ECO:0000256" key="1">
    <source>
        <dbReference type="SAM" id="SignalP"/>
    </source>
</evidence>
<evidence type="ECO:0000313" key="2">
    <source>
        <dbReference type="EMBL" id="ACM15880.1"/>
    </source>
</evidence>
<protein>
    <submittedName>
        <fullName evidence="2">Uncharacterized protein</fullName>
    </submittedName>
</protein>
<evidence type="ECO:0000313" key="3">
    <source>
        <dbReference type="Proteomes" id="UP000000441"/>
    </source>
</evidence>
<proteinExistence type="predicted"/>
<organism evidence="2 3">
    <name type="scientific">Bacillus cereus (strain Q1)</name>
    <dbReference type="NCBI Taxonomy" id="361100"/>
    <lineage>
        <taxon>Bacteria</taxon>
        <taxon>Bacillati</taxon>
        <taxon>Bacillota</taxon>
        <taxon>Bacilli</taxon>
        <taxon>Bacillales</taxon>
        <taxon>Bacillaceae</taxon>
        <taxon>Bacillus</taxon>
        <taxon>Bacillus cereus group</taxon>
    </lineage>
</organism>
<sequence>MTLMKFNKFLLGLTLTLGLGAFSTQSTEASTLDKGQALTTDQISLKISEINSKYGINEAISEEDQRFIKTYGNKLFLNETPFETASPMYTNQKTVAGISGDIFYGPTPMILKMYGGKFKTETFSGNATRITNNLHYGTYRLDPKEGIVKMTDGTLSNSCDNGKYCEFSKTGVYAGDFALTKGESIIEYPGGSFSINLVENK</sequence>